<dbReference type="Gene3D" id="2.30.40.10">
    <property type="entry name" value="Urease, subunit C, domain 1"/>
    <property type="match status" value="1"/>
</dbReference>
<evidence type="ECO:0000313" key="9">
    <source>
        <dbReference type="Proteomes" id="UP001642483"/>
    </source>
</evidence>
<dbReference type="Gene3D" id="3.20.20.140">
    <property type="entry name" value="Metal-dependent hydrolases"/>
    <property type="match status" value="1"/>
</dbReference>
<dbReference type="InterPro" id="IPR006680">
    <property type="entry name" value="Amidohydro-rel"/>
</dbReference>
<comment type="caution">
    <text evidence="8">The sequence shown here is derived from an EMBL/GenBank/DDBJ whole genome shotgun (WGS) entry which is preliminary data.</text>
</comment>
<evidence type="ECO:0000256" key="3">
    <source>
        <dbReference type="ARBA" id="ARBA00022723"/>
    </source>
</evidence>
<evidence type="ECO:0000259" key="7">
    <source>
        <dbReference type="Pfam" id="PF01979"/>
    </source>
</evidence>
<dbReference type="EC" id="3.5.2.2" evidence="6"/>
<dbReference type="SUPFAM" id="SSF51338">
    <property type="entry name" value="Composite domain of metallo-dependent hydrolases"/>
    <property type="match status" value="1"/>
</dbReference>
<proteinExistence type="inferred from homology"/>
<keyword evidence="4" id="KW-0378">Hydrolase</keyword>
<dbReference type="InterPro" id="IPR011059">
    <property type="entry name" value="Metal-dep_hydrolase_composite"/>
</dbReference>
<evidence type="ECO:0000256" key="2">
    <source>
        <dbReference type="ARBA" id="ARBA00008829"/>
    </source>
</evidence>
<dbReference type="InterPro" id="IPR032466">
    <property type="entry name" value="Metal_Hydrolase"/>
</dbReference>
<sequence length="550" mass="60936">MALQSGKKNIPKIASERLLIKGGKIVNPEISFYADIFIENGIIRQLGNDLIIPSGVTTIDAQGALVFPGGIDVSTNFDSSPHMDHDCDFKTVDNFYSGTRAALLGGTTTVLDFVSGDEGRLISTFQERIEASSISCCDVGFHVDVTKWNDEVKQAMTSLAIEQGVNSFRVHMSGRWQLDDWEIYEVLEHIKSLGGIALVHAENGSLVKKCTEDLKKKGITQPEDILQTRREEFEVEAVNRVILIAGVVKCPLFFWNVTSEKSIEAISNARRKGQLVYGQALAIALIQNGSVYRQKWEQAAASLTWPPLRDHAFAQQQLLEALGSGDLWCVSSGHCVYADAMKAMAKGDFSKIPPGTSGAYERMMALWSRGVVPGIIDQHQFVSLTSTNAAKLFNLFPQKGYIAVGSDADLVLWRERDELLLNDKLKNFNISKPECTNPFLGFESYGGPVAVICHGKVVFNDNQVNVIQSLGNLLKRPLHSPFVYDRIKIQEEISKEQSFSNETIKAVYIPGSNLRGNNVKVFKTPEKPERYTRNCGHRAMHQSGWSFSGL</sequence>
<gene>
    <name evidence="8" type="ORF">CVLEPA_LOCUS14356</name>
</gene>
<keyword evidence="3" id="KW-0479">Metal-binding</keyword>
<reference evidence="8 9" key="1">
    <citation type="submission" date="2024-02" db="EMBL/GenBank/DDBJ databases">
        <authorList>
            <person name="Daric V."/>
            <person name="Darras S."/>
        </authorList>
    </citation>
    <scope>NUCLEOTIDE SEQUENCE [LARGE SCALE GENOMIC DNA]</scope>
</reference>
<comment type="catalytic activity">
    <reaction evidence="5">
        <text>5,6-dihydrouracil + H2O = 3-(carbamoylamino)propanoate + H(+)</text>
        <dbReference type="Rhea" id="RHEA:16121"/>
        <dbReference type="ChEBI" id="CHEBI:11892"/>
        <dbReference type="ChEBI" id="CHEBI:15377"/>
        <dbReference type="ChEBI" id="CHEBI:15378"/>
        <dbReference type="ChEBI" id="CHEBI:15901"/>
        <dbReference type="EC" id="3.5.2.2"/>
    </reaction>
</comment>
<dbReference type="InterPro" id="IPR050378">
    <property type="entry name" value="Metallo-dep_Hydrolases_sf"/>
</dbReference>
<dbReference type="SUPFAM" id="SSF51556">
    <property type="entry name" value="Metallo-dependent hydrolases"/>
    <property type="match status" value="1"/>
</dbReference>
<name>A0ABP0FX87_CLALP</name>
<dbReference type="EMBL" id="CAWYQH010000097">
    <property type="protein sequence ID" value="CAK8683268.1"/>
    <property type="molecule type" value="Genomic_DNA"/>
</dbReference>
<comment type="cofactor">
    <cofactor evidence="1">
        <name>Zn(2+)</name>
        <dbReference type="ChEBI" id="CHEBI:29105"/>
    </cofactor>
</comment>
<dbReference type="PANTHER" id="PTHR11647">
    <property type="entry name" value="HYDRANTOINASE/DIHYDROPYRIMIDINASE FAMILY MEMBER"/>
    <property type="match status" value="1"/>
</dbReference>
<evidence type="ECO:0000256" key="5">
    <source>
        <dbReference type="ARBA" id="ARBA00036696"/>
    </source>
</evidence>
<dbReference type="InterPro" id="IPR011778">
    <property type="entry name" value="Hydantoinase/dihydroPyrase"/>
</dbReference>
<evidence type="ECO:0000256" key="6">
    <source>
        <dbReference type="ARBA" id="ARBA00039113"/>
    </source>
</evidence>
<dbReference type="NCBIfam" id="TIGR02033">
    <property type="entry name" value="D-hydantoinase"/>
    <property type="match status" value="1"/>
</dbReference>
<organism evidence="8 9">
    <name type="scientific">Clavelina lepadiformis</name>
    <name type="common">Light-bulb sea squirt</name>
    <name type="synonym">Ascidia lepadiformis</name>
    <dbReference type="NCBI Taxonomy" id="159417"/>
    <lineage>
        <taxon>Eukaryota</taxon>
        <taxon>Metazoa</taxon>
        <taxon>Chordata</taxon>
        <taxon>Tunicata</taxon>
        <taxon>Ascidiacea</taxon>
        <taxon>Aplousobranchia</taxon>
        <taxon>Clavelinidae</taxon>
        <taxon>Clavelina</taxon>
    </lineage>
</organism>
<dbReference type="Proteomes" id="UP001642483">
    <property type="component" value="Unassembled WGS sequence"/>
</dbReference>
<accession>A0ABP0FX87</accession>
<evidence type="ECO:0000256" key="4">
    <source>
        <dbReference type="ARBA" id="ARBA00022801"/>
    </source>
</evidence>
<protein>
    <recommendedName>
        <fullName evidence="6">dihydropyrimidinase</fullName>
        <ecNumber evidence="6">3.5.2.2</ecNumber>
    </recommendedName>
</protein>
<dbReference type="Pfam" id="PF01979">
    <property type="entry name" value="Amidohydro_1"/>
    <property type="match status" value="1"/>
</dbReference>
<comment type="similarity">
    <text evidence="2">Belongs to the metallo-dependent hydrolases superfamily. Hydantoinase/dihydropyrimidinase family.</text>
</comment>
<dbReference type="PANTHER" id="PTHR11647:SF1">
    <property type="entry name" value="COLLAPSIN RESPONSE MEDIATOR PROTEIN"/>
    <property type="match status" value="1"/>
</dbReference>
<evidence type="ECO:0000256" key="1">
    <source>
        <dbReference type="ARBA" id="ARBA00001947"/>
    </source>
</evidence>
<evidence type="ECO:0000313" key="8">
    <source>
        <dbReference type="EMBL" id="CAK8683268.1"/>
    </source>
</evidence>
<feature type="domain" description="Amidohydrolase-related" evidence="7">
    <location>
        <begin position="379"/>
        <end position="458"/>
    </location>
</feature>
<keyword evidence="9" id="KW-1185">Reference proteome</keyword>